<name>A0A4R0RHK9_9APHY</name>
<evidence type="ECO:0000313" key="6">
    <source>
        <dbReference type="Proteomes" id="UP000292702"/>
    </source>
</evidence>
<sequence>MTIAQHRPHINLIAKDRTTRVLQGILLEVASRLLLNIATAKMSTPVKAVVHVAPAETVVAPPSPPPVQAEPVEAPSTRPPPPRHHVPPPFRYNNEHYPAYDANARRIGLDHVRYESLPPPENPQPRQYYRPRTHNYPAANASMKDLPHVMTMNLDINPARLGPPPSFASGQQGIDTGSSYSPVPSMYAPAASRTYKFVPLTYSPPSSLQTELDFGRTDRRVTTGRPTGVGLIHRDADGAPHLREMLGLGPNDAVDLKSLSDPPPGVKPSYPYPVLIQLAINGSTRKRLTLSEIYTAIEDRFEWFRTTEDKAWQGSIRHTLSLKSCFRTISRPITEPGKGNYWIVDFSMGDGNKRPRKRNPRPKKAERIRMAAEAARNDQDEDDYSDESAPEDDRPGMSRRRTYDDEDDPNIDPQLRQQGHNVGEGRAPSTQYEQREIVSEL</sequence>
<keyword evidence="1 2" id="KW-0238">DNA-binding</keyword>
<dbReference type="InterPro" id="IPR036390">
    <property type="entry name" value="WH_DNA-bd_sf"/>
</dbReference>
<feature type="region of interest" description="Disordered" evidence="3">
    <location>
        <begin position="346"/>
        <end position="441"/>
    </location>
</feature>
<evidence type="ECO:0000313" key="5">
    <source>
        <dbReference type="EMBL" id="TCD65245.1"/>
    </source>
</evidence>
<keyword evidence="2" id="KW-0539">Nucleus</keyword>
<dbReference type="CDD" id="cd00059">
    <property type="entry name" value="FH_FOX"/>
    <property type="match status" value="1"/>
</dbReference>
<keyword evidence="6" id="KW-1185">Reference proteome</keyword>
<dbReference type="PRINTS" id="PR00053">
    <property type="entry name" value="FORKHEAD"/>
</dbReference>
<dbReference type="EMBL" id="RWJN01000191">
    <property type="protein sequence ID" value="TCD65245.1"/>
    <property type="molecule type" value="Genomic_DNA"/>
</dbReference>
<feature type="compositionally biased region" description="Basic and acidic residues" evidence="3">
    <location>
        <begin position="363"/>
        <end position="378"/>
    </location>
</feature>
<feature type="DNA-binding region" description="Fork-head" evidence="2">
    <location>
        <begin position="267"/>
        <end position="358"/>
    </location>
</feature>
<dbReference type="SUPFAM" id="SSF46785">
    <property type="entry name" value="Winged helix' DNA-binding domain"/>
    <property type="match status" value="1"/>
</dbReference>
<gene>
    <name evidence="5" type="primary">CNFKH1_1</name>
    <name evidence="5" type="ORF">EIP91_002953</name>
</gene>
<dbReference type="OrthoDB" id="5954824at2759"/>
<organism evidence="5 6">
    <name type="scientific">Steccherinum ochraceum</name>
    <dbReference type="NCBI Taxonomy" id="92696"/>
    <lineage>
        <taxon>Eukaryota</taxon>
        <taxon>Fungi</taxon>
        <taxon>Dikarya</taxon>
        <taxon>Basidiomycota</taxon>
        <taxon>Agaricomycotina</taxon>
        <taxon>Agaricomycetes</taxon>
        <taxon>Polyporales</taxon>
        <taxon>Steccherinaceae</taxon>
        <taxon>Steccherinum</taxon>
    </lineage>
</organism>
<evidence type="ECO:0000259" key="4">
    <source>
        <dbReference type="PROSITE" id="PS50039"/>
    </source>
</evidence>
<protein>
    <submittedName>
        <fullName evidence="5">Forkhead box protein</fullName>
    </submittedName>
</protein>
<evidence type="ECO:0000256" key="1">
    <source>
        <dbReference type="ARBA" id="ARBA00023125"/>
    </source>
</evidence>
<dbReference type="SMART" id="SM00339">
    <property type="entry name" value="FH"/>
    <property type="match status" value="1"/>
</dbReference>
<feature type="compositionally biased region" description="Acidic residues" evidence="3">
    <location>
        <begin position="379"/>
        <end position="390"/>
    </location>
</feature>
<dbReference type="PANTHER" id="PTHR11829">
    <property type="entry name" value="FORKHEAD BOX PROTEIN"/>
    <property type="match status" value="1"/>
</dbReference>
<feature type="domain" description="Fork-head" evidence="4">
    <location>
        <begin position="267"/>
        <end position="358"/>
    </location>
</feature>
<proteinExistence type="predicted"/>
<comment type="subcellular location">
    <subcellularLocation>
        <location evidence="2">Nucleus</location>
    </subcellularLocation>
</comment>
<dbReference type="InterPro" id="IPR036388">
    <property type="entry name" value="WH-like_DNA-bd_sf"/>
</dbReference>
<dbReference type="GO" id="GO:0000981">
    <property type="term" value="F:DNA-binding transcription factor activity, RNA polymerase II-specific"/>
    <property type="evidence" value="ECO:0007669"/>
    <property type="project" value="TreeGrafter"/>
</dbReference>
<dbReference type="AlphaFoldDB" id="A0A4R0RHK9"/>
<evidence type="ECO:0000256" key="2">
    <source>
        <dbReference type="PROSITE-ProRule" id="PRU00089"/>
    </source>
</evidence>
<dbReference type="GO" id="GO:0005634">
    <property type="term" value="C:nucleus"/>
    <property type="evidence" value="ECO:0007669"/>
    <property type="project" value="UniProtKB-SubCell"/>
</dbReference>
<comment type="caution">
    <text evidence="5">The sequence shown here is derived from an EMBL/GenBank/DDBJ whole genome shotgun (WGS) entry which is preliminary data.</text>
</comment>
<dbReference type="Pfam" id="PF00250">
    <property type="entry name" value="Forkhead"/>
    <property type="match status" value="1"/>
</dbReference>
<dbReference type="InterPro" id="IPR050211">
    <property type="entry name" value="FOX_domain-containing"/>
</dbReference>
<accession>A0A4R0RHK9</accession>
<dbReference type="GO" id="GO:0000978">
    <property type="term" value="F:RNA polymerase II cis-regulatory region sequence-specific DNA binding"/>
    <property type="evidence" value="ECO:0007669"/>
    <property type="project" value="TreeGrafter"/>
</dbReference>
<dbReference type="PROSITE" id="PS50039">
    <property type="entry name" value="FORK_HEAD_3"/>
    <property type="match status" value="1"/>
</dbReference>
<dbReference type="PANTHER" id="PTHR11829:SF343">
    <property type="entry name" value="FORK-HEAD DOMAIN-CONTAINING PROTEIN"/>
    <property type="match status" value="1"/>
</dbReference>
<dbReference type="InterPro" id="IPR001766">
    <property type="entry name" value="Fork_head_dom"/>
</dbReference>
<evidence type="ECO:0000256" key="3">
    <source>
        <dbReference type="SAM" id="MobiDB-lite"/>
    </source>
</evidence>
<reference evidence="5 6" key="1">
    <citation type="submission" date="2018-11" db="EMBL/GenBank/DDBJ databases">
        <title>Genome assembly of Steccherinum ochraceum LE-BIN_3174, the white-rot fungus of the Steccherinaceae family (The Residual Polyporoid clade, Polyporales, Basidiomycota).</title>
        <authorList>
            <person name="Fedorova T.V."/>
            <person name="Glazunova O.A."/>
            <person name="Landesman E.O."/>
            <person name="Moiseenko K.V."/>
            <person name="Psurtseva N.V."/>
            <person name="Savinova O.S."/>
            <person name="Shakhova N.V."/>
            <person name="Tyazhelova T.V."/>
            <person name="Vasina D.V."/>
        </authorList>
    </citation>
    <scope>NUCLEOTIDE SEQUENCE [LARGE SCALE GENOMIC DNA]</scope>
    <source>
        <strain evidence="5 6">LE-BIN_3174</strain>
    </source>
</reference>
<feature type="region of interest" description="Disordered" evidence="3">
    <location>
        <begin position="59"/>
        <end position="89"/>
    </location>
</feature>
<dbReference type="Proteomes" id="UP000292702">
    <property type="component" value="Unassembled WGS sequence"/>
</dbReference>
<dbReference type="Gene3D" id="1.10.10.10">
    <property type="entry name" value="Winged helix-like DNA-binding domain superfamily/Winged helix DNA-binding domain"/>
    <property type="match status" value="1"/>
</dbReference>
<dbReference type="STRING" id="92696.A0A4R0RHK9"/>